<protein>
    <submittedName>
        <fullName evidence="5">Uncharacterized phage protein gp47/JayE</fullName>
    </submittedName>
</protein>
<keyword evidence="6" id="KW-1185">Reference proteome</keyword>
<reference evidence="5 7" key="2">
    <citation type="submission" date="2016-10" db="EMBL/GenBank/DDBJ databases">
        <authorList>
            <person name="de Groot N.N."/>
        </authorList>
    </citation>
    <scope>NUCLEOTIDE SEQUENCE [LARGE SCALE GENOMIC DNA]</scope>
    <source>
        <strain evidence="5 7">DSM 2895</strain>
    </source>
</reference>
<dbReference type="PANTHER" id="PTHR37829">
    <property type="entry name" value="PHAGE-LIKE ELEMENT PBSX PROTEIN XKDT"/>
    <property type="match status" value="1"/>
</dbReference>
<dbReference type="InterPro" id="IPR058530">
    <property type="entry name" value="Baseplate_J-like_C"/>
</dbReference>
<evidence type="ECO:0000313" key="6">
    <source>
        <dbReference type="Proteomes" id="UP000037269"/>
    </source>
</evidence>
<sequence>MSRYEDKTFENLLQQSLDEIPDDIDKRPVSSIVYDAIAPFSMRLEEAYVELDNMTDLLFPDTATGEYLDKIVAEEGVTRKLATQTIRHVQLTGTGVVRAGGLLTIDDRFFEFVEDASVPCITAIRALEYGAIIPDETKPVIVVDTVDGLQTITLVSHAENRDGVDTEDDESLRARYFIETKKSPGSGNVDDYEKWTLEVTGVGRVIVLPLWNGRGTVKLVILDSNGNPASEKLCEDVKQYIDPIDGEGQGKAPIGATVTVVPAIAVNVDVEANIELDGTRNITDITQDVTNELKTYFSELKLVSGGEITYNRVGSIIIETDGVHNYRNLTLNGDTSDIPLSKEQVHTLGTVTLNAV</sequence>
<accession>A0A0D1Y743</accession>
<comment type="similarity">
    <text evidence="1">Belongs to the Mu gp47/PBSX XkdT family.</text>
</comment>
<dbReference type="OrthoDB" id="2554267at2"/>
<dbReference type="InterPro" id="IPR058531">
    <property type="entry name" value="Baseplate_J_M"/>
</dbReference>
<dbReference type="Proteomes" id="UP000182836">
    <property type="component" value="Unassembled WGS sequence"/>
</dbReference>
<dbReference type="EMBL" id="LGUG01000012">
    <property type="protein sequence ID" value="KON90533.1"/>
    <property type="molecule type" value="Genomic_DNA"/>
</dbReference>
<evidence type="ECO:0000313" key="7">
    <source>
        <dbReference type="Proteomes" id="UP000182836"/>
    </source>
</evidence>
<dbReference type="Pfam" id="PF26079">
    <property type="entry name" value="Baseplate_J_C"/>
    <property type="match status" value="1"/>
</dbReference>
<evidence type="ECO:0000256" key="1">
    <source>
        <dbReference type="ARBA" id="ARBA00038087"/>
    </source>
</evidence>
<evidence type="ECO:0000259" key="2">
    <source>
        <dbReference type="Pfam" id="PF26078"/>
    </source>
</evidence>
<feature type="domain" description="Baseplate J-like C-terminal" evidence="3">
    <location>
        <begin position="268"/>
        <end position="354"/>
    </location>
</feature>
<dbReference type="PATRIC" id="fig|47500.8.peg.5152"/>
<evidence type="ECO:0000313" key="4">
    <source>
        <dbReference type="EMBL" id="KON90533.1"/>
    </source>
</evidence>
<feature type="domain" description="Baseplate J-like central" evidence="2">
    <location>
        <begin position="185"/>
        <end position="262"/>
    </location>
</feature>
<evidence type="ECO:0000313" key="5">
    <source>
        <dbReference type="EMBL" id="SDJ76648.1"/>
    </source>
</evidence>
<evidence type="ECO:0000259" key="3">
    <source>
        <dbReference type="Pfam" id="PF26079"/>
    </source>
</evidence>
<dbReference type="Proteomes" id="UP000037269">
    <property type="component" value="Unassembled WGS sequence"/>
</dbReference>
<dbReference type="STRING" id="47500.AF333_29095"/>
<dbReference type="Pfam" id="PF26078">
    <property type="entry name" value="Baseplate_J_M"/>
    <property type="match status" value="1"/>
</dbReference>
<dbReference type="GeneID" id="42309189"/>
<dbReference type="PANTHER" id="PTHR37829:SF3">
    <property type="entry name" value="PROTEIN JAYE-RELATED"/>
    <property type="match status" value="1"/>
</dbReference>
<organism evidence="4 6">
    <name type="scientific">Aneurinibacillus migulanus</name>
    <name type="common">Bacillus migulanus</name>
    <dbReference type="NCBI Taxonomy" id="47500"/>
    <lineage>
        <taxon>Bacteria</taxon>
        <taxon>Bacillati</taxon>
        <taxon>Bacillota</taxon>
        <taxon>Bacilli</taxon>
        <taxon>Bacillales</taxon>
        <taxon>Paenibacillaceae</taxon>
        <taxon>Aneurinibacillus group</taxon>
        <taxon>Aneurinibacillus</taxon>
    </lineage>
</organism>
<gene>
    <name evidence="4" type="ORF">AF333_29095</name>
    <name evidence="5" type="ORF">SAMN04487909_1289</name>
</gene>
<dbReference type="RefSeq" id="WP_043063218.1">
    <property type="nucleotide sequence ID" value="NZ_BJOA01000092.1"/>
</dbReference>
<name>A0A0D1Y743_ANEMI</name>
<dbReference type="EMBL" id="FNED01000028">
    <property type="protein sequence ID" value="SDJ76648.1"/>
    <property type="molecule type" value="Genomic_DNA"/>
</dbReference>
<reference evidence="4 6" key="1">
    <citation type="submission" date="2015-07" db="EMBL/GenBank/DDBJ databases">
        <title>Fjat-14205 dsm 2895.</title>
        <authorList>
            <person name="Liu B."/>
            <person name="Wang J."/>
            <person name="Zhu Y."/>
            <person name="Liu G."/>
            <person name="Chen Q."/>
            <person name="Chen Z."/>
            <person name="Lan J."/>
            <person name="Che J."/>
            <person name="Ge C."/>
            <person name="Shi H."/>
            <person name="Pan Z."/>
            <person name="Liu X."/>
        </authorList>
    </citation>
    <scope>NUCLEOTIDE SEQUENCE [LARGE SCALE GENOMIC DNA]</scope>
    <source>
        <strain evidence="4 6">DSM 2895</strain>
    </source>
</reference>
<dbReference type="InterPro" id="IPR052399">
    <property type="entry name" value="Phage_Baseplate_Assmbl_Protein"/>
</dbReference>
<proteinExistence type="inferred from homology"/>
<dbReference type="AlphaFoldDB" id="A0A0D1Y743"/>